<gene>
    <name evidence="1" type="ordered locus">FRAAL6337</name>
</gene>
<evidence type="ECO:0000313" key="1">
    <source>
        <dbReference type="EMBL" id="CAJ64960.1"/>
    </source>
</evidence>
<dbReference type="KEGG" id="fal:FRAAL6337"/>
<reference evidence="1 2" key="1">
    <citation type="journal article" date="2007" name="Genome Res.">
        <title>Genome characteristics of facultatively symbiotic Frankia sp. strains reflect host range and host plant biogeography.</title>
        <authorList>
            <person name="Normand P."/>
            <person name="Lapierre P."/>
            <person name="Tisa L.S."/>
            <person name="Gogarten J.P."/>
            <person name="Alloisio N."/>
            <person name="Bagnarol E."/>
            <person name="Bassi C.A."/>
            <person name="Berry A.M."/>
            <person name="Bickhart D.M."/>
            <person name="Choisne N."/>
            <person name="Couloux A."/>
            <person name="Cournoyer B."/>
            <person name="Cruveiller S."/>
            <person name="Daubin V."/>
            <person name="Demange N."/>
            <person name="Francino M.P."/>
            <person name="Goltsman E."/>
            <person name="Huang Y."/>
            <person name="Kopp O.R."/>
            <person name="Labarre L."/>
            <person name="Lapidus A."/>
            <person name="Lavire C."/>
            <person name="Marechal J."/>
            <person name="Martinez M."/>
            <person name="Mastronunzio J.E."/>
            <person name="Mullin B.C."/>
            <person name="Niemann J."/>
            <person name="Pujic P."/>
            <person name="Rawnsley T."/>
            <person name="Rouy Z."/>
            <person name="Schenowitz C."/>
            <person name="Sellstedt A."/>
            <person name="Tavares F."/>
            <person name="Tomkins J.P."/>
            <person name="Vallenet D."/>
            <person name="Valverde C."/>
            <person name="Wall L.G."/>
            <person name="Wang Y."/>
            <person name="Medigue C."/>
            <person name="Benson D.R."/>
        </authorList>
    </citation>
    <scope>NUCLEOTIDE SEQUENCE [LARGE SCALE GENOMIC DNA]</scope>
    <source>
        <strain evidence="2">DSM 45986 / CECT 9034 / ACN14a</strain>
    </source>
</reference>
<proteinExistence type="predicted"/>
<accession>Q0RC67</accession>
<dbReference type="EMBL" id="CT573213">
    <property type="protein sequence ID" value="CAJ64960.1"/>
    <property type="molecule type" value="Genomic_DNA"/>
</dbReference>
<evidence type="ECO:0000313" key="2">
    <source>
        <dbReference type="Proteomes" id="UP000000657"/>
    </source>
</evidence>
<keyword evidence="2" id="KW-1185">Reference proteome</keyword>
<dbReference type="HOGENOM" id="CLU_3389576_0_0_11"/>
<organism evidence="1 2">
    <name type="scientific">Frankia alni (strain DSM 45986 / CECT 9034 / ACN14a)</name>
    <dbReference type="NCBI Taxonomy" id="326424"/>
    <lineage>
        <taxon>Bacteria</taxon>
        <taxon>Bacillati</taxon>
        <taxon>Actinomycetota</taxon>
        <taxon>Actinomycetes</taxon>
        <taxon>Frankiales</taxon>
        <taxon>Frankiaceae</taxon>
        <taxon>Frankia</taxon>
    </lineage>
</organism>
<name>Q0RC67_FRAAA</name>
<dbReference type="Proteomes" id="UP000000657">
    <property type="component" value="Chromosome"/>
</dbReference>
<protein>
    <submittedName>
        <fullName evidence="1">Uncharacterized protein</fullName>
    </submittedName>
</protein>
<dbReference type="AlphaFoldDB" id="Q0RC67"/>
<sequence length="32" mass="3654">MAPASELGQPHRPRLLLWLLDREDWGGAKARL</sequence>